<comment type="similarity">
    <text evidence="1 8">Belongs to the endoribonuclease YbeY family.</text>
</comment>
<sequence>MRQVRVTKMVELDYQNASTNKQIPSEQQCLDWLNQFLPEFQSLSELTVRIVDEDESQMLNHQYRDKAKPTNVLSFPAEVPPFITEEMEFPLLGDLIICSQVVNQEAQEQNKSFDAHWAHMLLHGSLHLLGYDHVEDEEAQEMESLEIEILQKMGFPNPYNDQ</sequence>
<comment type="subcellular location">
    <subcellularLocation>
        <location evidence="8">Cytoplasm</location>
    </subcellularLocation>
</comment>
<dbReference type="Proteomes" id="UP001257914">
    <property type="component" value="Unassembled WGS sequence"/>
</dbReference>
<keyword evidence="6 8" id="KW-0378">Hydrolase</keyword>
<keyword evidence="2 8" id="KW-0690">Ribosome biogenesis</keyword>
<comment type="function">
    <text evidence="8">Single strand-specific metallo-endoribonuclease involved in late-stage 70S ribosome quality control and in maturation of the 3' terminus of the 16S rRNA.</text>
</comment>
<evidence type="ECO:0000256" key="1">
    <source>
        <dbReference type="ARBA" id="ARBA00010875"/>
    </source>
</evidence>
<feature type="binding site" evidence="8">
    <location>
        <position position="123"/>
    </location>
    <ligand>
        <name>Zn(2+)</name>
        <dbReference type="ChEBI" id="CHEBI:29105"/>
        <note>catalytic</note>
    </ligand>
</feature>
<evidence type="ECO:0000256" key="3">
    <source>
        <dbReference type="ARBA" id="ARBA00022722"/>
    </source>
</evidence>
<keyword evidence="10" id="KW-1185">Reference proteome</keyword>
<evidence type="ECO:0000313" key="9">
    <source>
        <dbReference type="EMBL" id="MDU0111536.1"/>
    </source>
</evidence>
<dbReference type="NCBIfam" id="TIGR00043">
    <property type="entry name" value="rRNA maturation RNase YbeY"/>
    <property type="match status" value="1"/>
</dbReference>
<evidence type="ECO:0000256" key="4">
    <source>
        <dbReference type="ARBA" id="ARBA00022723"/>
    </source>
</evidence>
<gene>
    <name evidence="8 9" type="primary">ybeY</name>
    <name evidence="9" type="ORF">RT723_00580</name>
</gene>
<dbReference type="PANTHER" id="PTHR46986:SF1">
    <property type="entry name" value="ENDORIBONUCLEASE YBEY, CHLOROPLASTIC"/>
    <property type="match status" value="1"/>
</dbReference>
<evidence type="ECO:0000313" key="10">
    <source>
        <dbReference type="Proteomes" id="UP001257914"/>
    </source>
</evidence>
<organism evidence="9 10">
    <name type="scientific">Psychrosphaera aquimarina</name>
    <dbReference type="NCBI Taxonomy" id="2044854"/>
    <lineage>
        <taxon>Bacteria</taxon>
        <taxon>Pseudomonadati</taxon>
        <taxon>Pseudomonadota</taxon>
        <taxon>Gammaproteobacteria</taxon>
        <taxon>Alteromonadales</taxon>
        <taxon>Pseudoalteromonadaceae</taxon>
        <taxon>Psychrosphaera</taxon>
    </lineage>
</organism>
<keyword evidence="8" id="KW-0963">Cytoplasm</keyword>
<evidence type="ECO:0000256" key="8">
    <source>
        <dbReference type="HAMAP-Rule" id="MF_00009"/>
    </source>
</evidence>
<comment type="cofactor">
    <cofactor evidence="8">
        <name>Zn(2+)</name>
        <dbReference type="ChEBI" id="CHEBI:29105"/>
    </cofactor>
    <text evidence="8">Binds 1 zinc ion.</text>
</comment>
<keyword evidence="8" id="KW-0698">rRNA processing</keyword>
<dbReference type="Gene3D" id="3.40.390.30">
    <property type="entry name" value="Metalloproteases ('zincins'), catalytic domain"/>
    <property type="match status" value="1"/>
</dbReference>
<dbReference type="PANTHER" id="PTHR46986">
    <property type="entry name" value="ENDORIBONUCLEASE YBEY, CHLOROPLASTIC"/>
    <property type="match status" value="1"/>
</dbReference>
<feature type="binding site" evidence="8">
    <location>
        <position position="133"/>
    </location>
    <ligand>
        <name>Zn(2+)</name>
        <dbReference type="ChEBI" id="CHEBI:29105"/>
        <note>catalytic</note>
    </ligand>
</feature>
<dbReference type="HAMAP" id="MF_00009">
    <property type="entry name" value="Endoribonucl_YbeY"/>
    <property type="match status" value="1"/>
</dbReference>
<evidence type="ECO:0000256" key="7">
    <source>
        <dbReference type="ARBA" id="ARBA00022833"/>
    </source>
</evidence>
<keyword evidence="5 8" id="KW-0255">Endonuclease</keyword>
<name>A0ABU3QVS5_9GAMM</name>
<evidence type="ECO:0000256" key="2">
    <source>
        <dbReference type="ARBA" id="ARBA00022517"/>
    </source>
</evidence>
<evidence type="ECO:0000256" key="6">
    <source>
        <dbReference type="ARBA" id="ARBA00022801"/>
    </source>
</evidence>
<dbReference type="EMBL" id="JAWCUA010000001">
    <property type="protein sequence ID" value="MDU0111536.1"/>
    <property type="molecule type" value="Genomic_DNA"/>
</dbReference>
<evidence type="ECO:0000256" key="5">
    <source>
        <dbReference type="ARBA" id="ARBA00022759"/>
    </source>
</evidence>
<comment type="caution">
    <text evidence="9">The sequence shown here is derived from an EMBL/GenBank/DDBJ whole genome shotgun (WGS) entry which is preliminary data.</text>
</comment>
<dbReference type="PROSITE" id="PS01306">
    <property type="entry name" value="UPF0054"/>
    <property type="match status" value="1"/>
</dbReference>
<keyword evidence="3 8" id="KW-0540">Nuclease</keyword>
<keyword evidence="7 8" id="KW-0862">Zinc</keyword>
<dbReference type="Pfam" id="PF02130">
    <property type="entry name" value="YbeY"/>
    <property type="match status" value="1"/>
</dbReference>
<dbReference type="InterPro" id="IPR002036">
    <property type="entry name" value="YbeY"/>
</dbReference>
<protein>
    <recommendedName>
        <fullName evidence="8">Endoribonuclease YbeY</fullName>
        <ecNumber evidence="8">3.1.-.-</ecNumber>
    </recommendedName>
</protein>
<accession>A0ABU3QVS5</accession>
<dbReference type="SUPFAM" id="SSF55486">
    <property type="entry name" value="Metalloproteases ('zincins'), catalytic domain"/>
    <property type="match status" value="1"/>
</dbReference>
<dbReference type="InterPro" id="IPR020549">
    <property type="entry name" value="YbeY_CS"/>
</dbReference>
<feature type="binding site" evidence="8">
    <location>
        <position position="127"/>
    </location>
    <ligand>
        <name>Zn(2+)</name>
        <dbReference type="ChEBI" id="CHEBI:29105"/>
        <note>catalytic</note>
    </ligand>
</feature>
<keyword evidence="4 8" id="KW-0479">Metal-binding</keyword>
<reference evidence="9 10" key="1">
    <citation type="submission" date="2023-10" db="EMBL/GenBank/DDBJ databases">
        <title>Psychrosphaera aquimaarina strain SW33 isolated from seawater.</title>
        <authorList>
            <person name="Bayburt H."/>
            <person name="Kim J.M."/>
            <person name="Choi B.J."/>
            <person name="Jeon C.O."/>
        </authorList>
    </citation>
    <scope>NUCLEOTIDE SEQUENCE [LARGE SCALE GENOMIC DNA]</scope>
    <source>
        <strain evidence="9 10">KCTC 52743</strain>
    </source>
</reference>
<proteinExistence type="inferred from homology"/>
<dbReference type="InterPro" id="IPR023091">
    <property type="entry name" value="MetalPrtase_cat_dom_sf_prd"/>
</dbReference>
<dbReference type="EC" id="3.1.-.-" evidence="8"/>